<feature type="region of interest" description="Disordered" evidence="2">
    <location>
        <begin position="477"/>
        <end position="517"/>
    </location>
</feature>
<dbReference type="Proteomes" id="UP001178507">
    <property type="component" value="Unassembled WGS sequence"/>
</dbReference>
<accession>A0AA36JD10</accession>
<feature type="coiled-coil region" evidence="1">
    <location>
        <begin position="178"/>
        <end position="244"/>
    </location>
</feature>
<organism evidence="3 4">
    <name type="scientific">Effrenium voratum</name>
    <dbReference type="NCBI Taxonomy" id="2562239"/>
    <lineage>
        <taxon>Eukaryota</taxon>
        <taxon>Sar</taxon>
        <taxon>Alveolata</taxon>
        <taxon>Dinophyceae</taxon>
        <taxon>Suessiales</taxon>
        <taxon>Symbiodiniaceae</taxon>
        <taxon>Effrenium</taxon>
    </lineage>
</organism>
<evidence type="ECO:0000313" key="4">
    <source>
        <dbReference type="Proteomes" id="UP001178507"/>
    </source>
</evidence>
<evidence type="ECO:0000313" key="3">
    <source>
        <dbReference type="EMBL" id="CAJ1403968.1"/>
    </source>
</evidence>
<reference evidence="3" key="1">
    <citation type="submission" date="2023-08" db="EMBL/GenBank/DDBJ databases">
        <authorList>
            <person name="Chen Y."/>
            <person name="Shah S."/>
            <person name="Dougan E. K."/>
            <person name="Thang M."/>
            <person name="Chan C."/>
        </authorList>
    </citation>
    <scope>NUCLEOTIDE SEQUENCE</scope>
</reference>
<evidence type="ECO:0000256" key="2">
    <source>
        <dbReference type="SAM" id="MobiDB-lite"/>
    </source>
</evidence>
<evidence type="ECO:0000256" key="1">
    <source>
        <dbReference type="SAM" id="Coils"/>
    </source>
</evidence>
<proteinExistence type="predicted"/>
<keyword evidence="1" id="KW-0175">Coiled coil</keyword>
<feature type="coiled-coil region" evidence="1">
    <location>
        <begin position="81"/>
        <end position="108"/>
    </location>
</feature>
<dbReference type="AlphaFoldDB" id="A0AA36JD10"/>
<sequence>MTACLHADISQDHGMGEESMMSFIHEHLNCILEPFTRSVNDLHGVVNQLVLRAEEAASHGQQLQDQSKLLKLVQADMRATKQRLLDVKEGQEKQVQELNAQLVSVASDATEAKGHCLQLDQEHRQSRSFLWDVQQSNAAMEVELRRHAAELASDKVQQQLDAALRGLRADVSSLNRGQEEAMASLGSAQERVEKYKDEWDTFRENSGYQRRQEEMRMKELRGGVQNLERELLHTNAQLKGQAAQARSTHEDLSTLIRRHEQTMRMQVVQERQQQESNERQAAFEQRLELLKADIQNVMESLGLTEGAANLVETVQRLKESSAQHEDSLQLLCQESCDHAKNIHGLQLRADAADEAAGALQDEDKRIEESMLQSIEKLRNSFCVNEQRDQELFQEEVRARTKGDEECLAELKAQQKESTRLQDLLNKLGLGVDSCTNKVQSLEKKLASTEDQLSSLGGSMDLTQEYWKGLTRGIQETHRKVASTERVPLKSPRAEETQPQRGLGRGLPALTKTAGAGN</sequence>
<name>A0AA36JD10_9DINO</name>
<keyword evidence="4" id="KW-1185">Reference proteome</keyword>
<gene>
    <name evidence="3" type="ORF">EVOR1521_LOCUS26520</name>
</gene>
<comment type="caution">
    <text evidence="3">The sequence shown here is derived from an EMBL/GenBank/DDBJ whole genome shotgun (WGS) entry which is preliminary data.</text>
</comment>
<dbReference type="EMBL" id="CAUJNA010003517">
    <property type="protein sequence ID" value="CAJ1403968.1"/>
    <property type="molecule type" value="Genomic_DNA"/>
</dbReference>
<protein>
    <submittedName>
        <fullName evidence="3">Uncharacterized protein</fullName>
    </submittedName>
</protein>